<sequence>MSSSHNKTATPGKDGLVSPKDDSSYEYSPFFLQTIDFLVENKRFRVPKVGFEGRKGSPFADAASIQAHSNGSSGAEDAIITLEGVKKEDFEALCHVMYRSIIPGYRQEIEKEEWKGAMRLANAWNFIDIREQAREALTEILDSAVELVCSGIELRVVNWLIQGIEAICRHDKPIHPTKTLVPLIGSFDIASRILYVRSQYQETRKQKVAEAKSYVTYLQKNHVGLAVDCSRCGTHGRLCGDEAFEDYQDDPLQYAPRFSVHSSYSKEGCKANVKSAMKIKAKPVKGGNQHRTPAKDSDEALADKMIRSLIIKEYKEELAAIKHDEEAFSAH</sequence>
<comment type="caution">
    <text evidence="2">The sequence shown here is derived from an EMBL/GenBank/DDBJ whole genome shotgun (WGS) entry which is preliminary data.</text>
</comment>
<feature type="region of interest" description="Disordered" evidence="1">
    <location>
        <begin position="1"/>
        <end position="21"/>
    </location>
</feature>
<protein>
    <recommendedName>
        <fullName evidence="4">BTB domain-containing protein</fullName>
    </recommendedName>
</protein>
<dbReference type="EMBL" id="NHTK01001027">
    <property type="protein sequence ID" value="PPR03741.1"/>
    <property type="molecule type" value="Genomic_DNA"/>
</dbReference>
<evidence type="ECO:0008006" key="4">
    <source>
        <dbReference type="Google" id="ProtNLM"/>
    </source>
</evidence>
<evidence type="ECO:0000313" key="2">
    <source>
        <dbReference type="EMBL" id="PPR03741.1"/>
    </source>
</evidence>
<dbReference type="Proteomes" id="UP000284842">
    <property type="component" value="Unassembled WGS sequence"/>
</dbReference>
<gene>
    <name evidence="2" type="ORF">CVT24_007389</name>
</gene>
<proteinExistence type="predicted"/>
<name>A0A409YL08_9AGAR</name>
<dbReference type="InParanoid" id="A0A409YL08"/>
<organism evidence="2 3">
    <name type="scientific">Panaeolus cyanescens</name>
    <dbReference type="NCBI Taxonomy" id="181874"/>
    <lineage>
        <taxon>Eukaryota</taxon>
        <taxon>Fungi</taxon>
        <taxon>Dikarya</taxon>
        <taxon>Basidiomycota</taxon>
        <taxon>Agaricomycotina</taxon>
        <taxon>Agaricomycetes</taxon>
        <taxon>Agaricomycetidae</taxon>
        <taxon>Agaricales</taxon>
        <taxon>Agaricineae</taxon>
        <taxon>Galeropsidaceae</taxon>
        <taxon>Panaeolus</taxon>
    </lineage>
</organism>
<reference evidence="2 3" key="1">
    <citation type="journal article" date="2018" name="Evol. Lett.">
        <title>Horizontal gene cluster transfer increased hallucinogenic mushroom diversity.</title>
        <authorList>
            <person name="Reynolds H.T."/>
            <person name="Vijayakumar V."/>
            <person name="Gluck-Thaler E."/>
            <person name="Korotkin H.B."/>
            <person name="Matheny P.B."/>
            <person name="Slot J.C."/>
        </authorList>
    </citation>
    <scope>NUCLEOTIDE SEQUENCE [LARGE SCALE GENOMIC DNA]</scope>
    <source>
        <strain evidence="2 3">2629</strain>
    </source>
</reference>
<dbReference type="AlphaFoldDB" id="A0A409YL08"/>
<dbReference type="OrthoDB" id="2593747at2759"/>
<accession>A0A409YL08</accession>
<keyword evidence="3" id="KW-1185">Reference proteome</keyword>
<evidence type="ECO:0000256" key="1">
    <source>
        <dbReference type="SAM" id="MobiDB-lite"/>
    </source>
</evidence>
<evidence type="ECO:0000313" key="3">
    <source>
        <dbReference type="Proteomes" id="UP000284842"/>
    </source>
</evidence>